<organism evidence="7 8">
    <name type="scientific">Mangrovimicrobium sediminis</name>
    <dbReference type="NCBI Taxonomy" id="2562682"/>
    <lineage>
        <taxon>Bacteria</taxon>
        <taxon>Pseudomonadati</taxon>
        <taxon>Pseudomonadota</taxon>
        <taxon>Gammaproteobacteria</taxon>
        <taxon>Cellvibrionales</taxon>
        <taxon>Halieaceae</taxon>
        <taxon>Mangrovimicrobium</taxon>
    </lineage>
</organism>
<evidence type="ECO:0000256" key="4">
    <source>
        <dbReference type="ARBA" id="ARBA00022764"/>
    </source>
</evidence>
<keyword evidence="5" id="KW-0132">Cell division</keyword>
<feature type="domain" description="TolB N-terminal" evidence="6">
    <location>
        <begin position="24"/>
        <end position="127"/>
    </location>
</feature>
<protein>
    <recommendedName>
        <fullName evidence="5">Tol-Pal system protein TolB</fullName>
    </recommendedName>
</protein>
<feature type="signal peptide" evidence="5">
    <location>
        <begin position="1"/>
        <end position="22"/>
    </location>
</feature>
<dbReference type="InterPro" id="IPR011042">
    <property type="entry name" value="6-blade_b-propeller_TolB-like"/>
</dbReference>
<comment type="subunit">
    <text evidence="5">The Tol-Pal system is composed of five core proteins: the inner membrane proteins TolA, TolQ and TolR, the periplasmic protein TolB and the outer membrane protein Pal. They form a network linking the inner and outer membranes and the peptidoglycan layer.</text>
</comment>
<comment type="similarity">
    <text evidence="2 5">Belongs to the TolB family.</text>
</comment>
<keyword evidence="8" id="KW-1185">Reference proteome</keyword>
<evidence type="ECO:0000313" key="7">
    <source>
        <dbReference type="EMBL" id="TGD75454.1"/>
    </source>
</evidence>
<dbReference type="NCBIfam" id="TIGR02800">
    <property type="entry name" value="propeller_TolB"/>
    <property type="match status" value="1"/>
</dbReference>
<dbReference type="HAMAP" id="MF_00671">
    <property type="entry name" value="TolB"/>
    <property type="match status" value="1"/>
</dbReference>
<comment type="function">
    <text evidence="5">Part of the Tol-Pal system, which plays a role in outer membrane invagination during cell division and is important for maintaining outer membrane integrity.</text>
</comment>
<evidence type="ECO:0000259" key="6">
    <source>
        <dbReference type="Pfam" id="PF04052"/>
    </source>
</evidence>
<proteinExistence type="inferred from homology"/>
<keyword evidence="3 5" id="KW-0732">Signal</keyword>
<dbReference type="Proteomes" id="UP000298050">
    <property type="component" value="Unassembled WGS sequence"/>
</dbReference>
<dbReference type="GO" id="GO:0051301">
    <property type="term" value="P:cell division"/>
    <property type="evidence" value="ECO:0007669"/>
    <property type="project" value="UniProtKB-UniRule"/>
</dbReference>
<accession>A0A4Z0M7I5</accession>
<dbReference type="InterPro" id="IPR014167">
    <property type="entry name" value="Tol-Pal_TolB"/>
</dbReference>
<dbReference type="SUPFAM" id="SSF69304">
    <property type="entry name" value="Tricorn protease N-terminal domain"/>
    <property type="match status" value="1"/>
</dbReference>
<dbReference type="SUPFAM" id="SSF52964">
    <property type="entry name" value="TolB, N-terminal domain"/>
    <property type="match status" value="1"/>
</dbReference>
<evidence type="ECO:0000256" key="1">
    <source>
        <dbReference type="ARBA" id="ARBA00004418"/>
    </source>
</evidence>
<comment type="caution">
    <text evidence="7">The sequence shown here is derived from an EMBL/GenBank/DDBJ whole genome shotgun (WGS) entry which is preliminary data.</text>
</comment>
<dbReference type="Gene3D" id="3.40.50.10070">
    <property type="entry name" value="TolB, N-terminal domain"/>
    <property type="match status" value="1"/>
</dbReference>
<dbReference type="Gene3D" id="2.120.10.30">
    <property type="entry name" value="TolB, C-terminal domain"/>
    <property type="match status" value="1"/>
</dbReference>
<evidence type="ECO:0000256" key="3">
    <source>
        <dbReference type="ARBA" id="ARBA00022729"/>
    </source>
</evidence>
<dbReference type="AlphaFoldDB" id="A0A4Z0M7I5"/>
<keyword evidence="4 5" id="KW-0574">Periplasm</keyword>
<dbReference type="InterPro" id="IPR011659">
    <property type="entry name" value="WD40"/>
</dbReference>
<comment type="subcellular location">
    <subcellularLocation>
        <location evidence="1 5">Periplasm</location>
    </subcellularLocation>
</comment>
<dbReference type="Pfam" id="PF07676">
    <property type="entry name" value="PD40"/>
    <property type="match status" value="4"/>
</dbReference>
<reference evidence="7 8" key="1">
    <citation type="submission" date="2019-04" db="EMBL/GenBank/DDBJ databases">
        <title>Taxonomy of novel Haliea sp. from mangrove soil of West Coast of India.</title>
        <authorList>
            <person name="Verma A."/>
            <person name="Kumar P."/>
            <person name="Krishnamurthi S."/>
        </authorList>
    </citation>
    <scope>NUCLEOTIDE SEQUENCE [LARGE SCALE GENOMIC DNA]</scope>
    <source>
        <strain evidence="7 8">SAOS-164</strain>
    </source>
</reference>
<dbReference type="PANTHER" id="PTHR36842">
    <property type="entry name" value="PROTEIN TOLB HOMOLOG"/>
    <property type="match status" value="1"/>
</dbReference>
<gene>
    <name evidence="5 7" type="primary">tolB</name>
    <name evidence="7" type="ORF">E4634_03135</name>
</gene>
<dbReference type="PANTHER" id="PTHR36842:SF1">
    <property type="entry name" value="PROTEIN TOLB"/>
    <property type="match status" value="1"/>
</dbReference>
<evidence type="ECO:0000256" key="5">
    <source>
        <dbReference type="HAMAP-Rule" id="MF_00671"/>
    </source>
</evidence>
<name>A0A4Z0M7I5_9GAMM</name>
<dbReference type="EMBL" id="SRLE01000003">
    <property type="protein sequence ID" value="TGD75454.1"/>
    <property type="molecule type" value="Genomic_DNA"/>
</dbReference>
<dbReference type="GO" id="GO:0042597">
    <property type="term" value="C:periplasmic space"/>
    <property type="evidence" value="ECO:0007669"/>
    <property type="project" value="UniProtKB-SubCell"/>
</dbReference>
<dbReference type="GO" id="GO:0017038">
    <property type="term" value="P:protein import"/>
    <property type="evidence" value="ECO:0007669"/>
    <property type="project" value="InterPro"/>
</dbReference>
<dbReference type="InterPro" id="IPR007195">
    <property type="entry name" value="TolB_N"/>
</dbReference>
<evidence type="ECO:0000313" key="8">
    <source>
        <dbReference type="Proteomes" id="UP000298050"/>
    </source>
</evidence>
<evidence type="ECO:0000256" key="2">
    <source>
        <dbReference type="ARBA" id="ARBA00009820"/>
    </source>
</evidence>
<sequence length="433" mass="47617" precursor="true">MKRLILALAPLLLALLAQTARAELTIEITQGIDNPTPIAVVPFAWQGSGGTASEDIAAIIDSDLARSGQFSPVDRADMLGRPSREQDIFYRDWRAISAEYLLIGRASTSAGEMRIEYELYDVVRQASVAGAAVTGPENEARMLAHRVADAVYEKLTGIPGAFATRLLYVAVTHVPGGKDYYRLTLADSDGARPIVLLESREPVLAPGWSPDGTQITYVSFETGRPAIYRQNLMTGAREQLTNFKGLNGAPAWSPDGRMLAMVLSKDGSPDIYLMNLATKELTRVTRHYAIDTEPTWMPDGRSLLFTSDRGGRPQIYRYDLRTGNTERVTFEGNYNARARVAQDGRNVVLVHQQSGRFHIAVYDLVSKRMQVLTSTELDESPSIAPNGSMVLYATKYQGRGILAAVSVDGGVKFRLPAREGDVREPAWSPYMSR</sequence>
<keyword evidence="5" id="KW-0131">Cell cycle</keyword>
<dbReference type="Pfam" id="PF04052">
    <property type="entry name" value="TolB_N"/>
    <property type="match status" value="1"/>
</dbReference>
<dbReference type="OrthoDB" id="9802240at2"/>
<dbReference type="RefSeq" id="WP_135441157.1">
    <property type="nucleotide sequence ID" value="NZ_SRLE01000003.1"/>
</dbReference>
<feature type="chain" id="PRO_5021519921" description="Tol-Pal system protein TolB" evidence="5">
    <location>
        <begin position="23"/>
        <end position="433"/>
    </location>
</feature>